<accession>A0A8X6TPZ6</accession>
<dbReference type="AlphaFoldDB" id="A0A8X6TPZ6"/>
<dbReference type="EMBL" id="BMAW01110547">
    <property type="protein sequence ID" value="GFT43609.1"/>
    <property type="molecule type" value="Genomic_DNA"/>
</dbReference>
<keyword evidence="3" id="KW-1185">Reference proteome</keyword>
<organism evidence="2 3">
    <name type="scientific">Nephila pilipes</name>
    <name type="common">Giant wood spider</name>
    <name type="synonym">Nephila maculata</name>
    <dbReference type="NCBI Taxonomy" id="299642"/>
    <lineage>
        <taxon>Eukaryota</taxon>
        <taxon>Metazoa</taxon>
        <taxon>Ecdysozoa</taxon>
        <taxon>Arthropoda</taxon>
        <taxon>Chelicerata</taxon>
        <taxon>Arachnida</taxon>
        <taxon>Araneae</taxon>
        <taxon>Araneomorphae</taxon>
        <taxon>Entelegynae</taxon>
        <taxon>Araneoidea</taxon>
        <taxon>Nephilidae</taxon>
        <taxon>Nephila</taxon>
    </lineage>
</organism>
<evidence type="ECO:0000313" key="3">
    <source>
        <dbReference type="Proteomes" id="UP000887013"/>
    </source>
</evidence>
<proteinExistence type="predicted"/>
<evidence type="ECO:0000256" key="1">
    <source>
        <dbReference type="SAM" id="MobiDB-lite"/>
    </source>
</evidence>
<evidence type="ECO:0000313" key="2">
    <source>
        <dbReference type="EMBL" id="GFT43609.1"/>
    </source>
</evidence>
<sequence length="185" mass="20919">MNPEKWRFERDSCMVCSMDELSVDHLRNGVKRFPDWLLSQRAVQEANRNVDVTDGDVVLRSRGLFVLTVHPTAFDLLSIMKFTCIDLGRSDNFCSGHIHHLNLQLKHTGSVGKKHVVTGFDPSKIRTLILEIKSASPLHLVGSTWCNLLQTAQTKHHDRLRRNSVDALQPSPEGKTTALIRDTAR</sequence>
<comment type="caution">
    <text evidence="2">The sequence shown here is derived from an EMBL/GenBank/DDBJ whole genome shotgun (WGS) entry which is preliminary data.</text>
</comment>
<gene>
    <name evidence="2" type="ORF">NPIL_391261</name>
</gene>
<dbReference type="Proteomes" id="UP000887013">
    <property type="component" value="Unassembled WGS sequence"/>
</dbReference>
<protein>
    <submittedName>
        <fullName evidence="2">Uncharacterized protein</fullName>
    </submittedName>
</protein>
<name>A0A8X6TPZ6_NEPPI</name>
<reference evidence="2" key="1">
    <citation type="submission" date="2020-08" db="EMBL/GenBank/DDBJ databases">
        <title>Multicomponent nature underlies the extraordinary mechanical properties of spider dragline silk.</title>
        <authorList>
            <person name="Kono N."/>
            <person name="Nakamura H."/>
            <person name="Mori M."/>
            <person name="Yoshida Y."/>
            <person name="Ohtoshi R."/>
            <person name="Malay A.D."/>
            <person name="Moran D.A.P."/>
            <person name="Tomita M."/>
            <person name="Numata K."/>
            <person name="Arakawa K."/>
        </authorList>
    </citation>
    <scope>NUCLEOTIDE SEQUENCE</scope>
</reference>
<feature type="region of interest" description="Disordered" evidence="1">
    <location>
        <begin position="166"/>
        <end position="185"/>
    </location>
</feature>